<protein>
    <submittedName>
        <fullName evidence="1">Uncharacterized protein</fullName>
    </submittedName>
</protein>
<gene>
    <name evidence="1" type="ORF">Cvel_6234</name>
</gene>
<proteinExistence type="predicted"/>
<accession>A0A0G4HC88</accession>
<dbReference type="VEuPathDB" id="CryptoDB:Cvel_6234"/>
<name>A0A0G4HC88_9ALVE</name>
<dbReference type="EMBL" id="CDMZ01002224">
    <property type="protein sequence ID" value="CEM41399.1"/>
    <property type="molecule type" value="Genomic_DNA"/>
</dbReference>
<reference evidence="1" key="1">
    <citation type="submission" date="2014-11" db="EMBL/GenBank/DDBJ databases">
        <authorList>
            <person name="Otto D Thomas"/>
            <person name="Naeem Raeece"/>
        </authorList>
    </citation>
    <scope>NUCLEOTIDE SEQUENCE</scope>
</reference>
<sequence>MEGIVYQEGLMVGIVSEDTGFEEEIRVLKAKGIPSFMVAKEGGCGLAKVGVPSTIMDEVMGGDVHRRGVLLREMHSRGQRRKLKQSA</sequence>
<evidence type="ECO:0000313" key="1">
    <source>
        <dbReference type="EMBL" id="CEM41399.1"/>
    </source>
</evidence>
<organism evidence="1">
    <name type="scientific">Chromera velia CCMP2878</name>
    <dbReference type="NCBI Taxonomy" id="1169474"/>
    <lineage>
        <taxon>Eukaryota</taxon>
        <taxon>Sar</taxon>
        <taxon>Alveolata</taxon>
        <taxon>Colpodellida</taxon>
        <taxon>Chromeraceae</taxon>
        <taxon>Chromera</taxon>
    </lineage>
</organism>
<dbReference type="AlphaFoldDB" id="A0A0G4HC88"/>